<evidence type="ECO:0000256" key="7">
    <source>
        <dbReference type="RuleBase" id="RU362027"/>
    </source>
</evidence>
<dbReference type="EMBL" id="VEPZ02000996">
    <property type="protein sequence ID" value="KAE8703799.1"/>
    <property type="molecule type" value="Genomic_DNA"/>
</dbReference>
<keyword evidence="6" id="KW-0735">Signal-anchor</keyword>
<protein>
    <recommendedName>
        <fullName evidence="7">Hexosyltransferase</fullName>
        <ecNumber evidence="7">2.4.1.-</ecNumber>
    </recommendedName>
</protein>
<proteinExistence type="inferred from homology"/>
<comment type="subcellular location">
    <subcellularLocation>
        <location evidence="1">Membrane</location>
        <topology evidence="1">Single-pass type II membrane protein</topology>
    </subcellularLocation>
</comment>
<comment type="similarity">
    <text evidence="3 7">Belongs to the glycosyltransferase 8 family.</text>
</comment>
<comment type="pathway">
    <text evidence="2">Glycan metabolism; pectin biosynthesis.</text>
</comment>
<dbReference type="EC" id="2.4.1.-" evidence="7"/>
<dbReference type="Gene3D" id="3.90.550.10">
    <property type="entry name" value="Spore Coat Polysaccharide Biosynthesis Protein SpsA, Chain A"/>
    <property type="match status" value="1"/>
</dbReference>
<gene>
    <name evidence="9" type="ORF">F3Y22_tig00110462pilonHSYRG00103</name>
</gene>
<dbReference type="GO" id="GO:0016757">
    <property type="term" value="F:glycosyltransferase activity"/>
    <property type="evidence" value="ECO:0007669"/>
    <property type="project" value="UniProtKB-KW"/>
</dbReference>
<accession>A0A6A3ALH5</accession>
<evidence type="ECO:0000313" key="9">
    <source>
        <dbReference type="EMBL" id="KAE8703799.1"/>
    </source>
</evidence>
<dbReference type="InterPro" id="IPR002495">
    <property type="entry name" value="Glyco_trans_8"/>
</dbReference>
<evidence type="ECO:0000256" key="8">
    <source>
        <dbReference type="SAM" id="MobiDB-lite"/>
    </source>
</evidence>
<evidence type="ECO:0000256" key="2">
    <source>
        <dbReference type="ARBA" id="ARBA00004877"/>
    </source>
</evidence>
<dbReference type="GO" id="GO:0005794">
    <property type="term" value="C:Golgi apparatus"/>
    <property type="evidence" value="ECO:0007669"/>
    <property type="project" value="TreeGrafter"/>
</dbReference>
<evidence type="ECO:0000313" key="10">
    <source>
        <dbReference type="Proteomes" id="UP000436088"/>
    </source>
</evidence>
<evidence type="ECO:0000256" key="1">
    <source>
        <dbReference type="ARBA" id="ARBA00004606"/>
    </source>
</evidence>
<evidence type="ECO:0000256" key="5">
    <source>
        <dbReference type="ARBA" id="ARBA00022679"/>
    </source>
</evidence>
<comment type="caution">
    <text evidence="9">The sequence shown here is derived from an EMBL/GenBank/DDBJ whole genome shotgun (WGS) entry which is preliminary data.</text>
</comment>
<evidence type="ECO:0000256" key="4">
    <source>
        <dbReference type="ARBA" id="ARBA00022676"/>
    </source>
</evidence>
<keyword evidence="6" id="KW-0812">Transmembrane</keyword>
<evidence type="ECO:0000256" key="3">
    <source>
        <dbReference type="ARBA" id="ARBA00006351"/>
    </source>
</evidence>
<dbReference type="PANTHER" id="PTHR13778:SF16">
    <property type="entry name" value="GALACTURONOSYLTRANSFERASE-LIKE 1-RELATED"/>
    <property type="match status" value="1"/>
</dbReference>
<keyword evidence="5" id="KW-0808">Transferase</keyword>
<reference evidence="9" key="1">
    <citation type="submission" date="2019-09" db="EMBL/GenBank/DDBJ databases">
        <title>Draft genome information of white flower Hibiscus syriacus.</title>
        <authorList>
            <person name="Kim Y.-M."/>
        </authorList>
    </citation>
    <scope>NUCLEOTIDE SEQUENCE [LARGE SCALE GENOMIC DNA]</scope>
    <source>
        <strain evidence="9">YM2019G1</strain>
    </source>
</reference>
<dbReference type="SUPFAM" id="SSF53448">
    <property type="entry name" value="Nucleotide-diphospho-sugar transferases"/>
    <property type="match status" value="1"/>
</dbReference>
<keyword evidence="10" id="KW-1185">Reference proteome</keyword>
<dbReference type="InterPro" id="IPR050748">
    <property type="entry name" value="Glycosyltrans_8_dom-fam"/>
</dbReference>
<dbReference type="Proteomes" id="UP000436088">
    <property type="component" value="Unassembled WGS sequence"/>
</dbReference>
<organism evidence="9 10">
    <name type="scientific">Hibiscus syriacus</name>
    <name type="common">Rose of Sharon</name>
    <dbReference type="NCBI Taxonomy" id="106335"/>
    <lineage>
        <taxon>Eukaryota</taxon>
        <taxon>Viridiplantae</taxon>
        <taxon>Streptophyta</taxon>
        <taxon>Embryophyta</taxon>
        <taxon>Tracheophyta</taxon>
        <taxon>Spermatophyta</taxon>
        <taxon>Magnoliopsida</taxon>
        <taxon>eudicotyledons</taxon>
        <taxon>Gunneridae</taxon>
        <taxon>Pentapetalae</taxon>
        <taxon>rosids</taxon>
        <taxon>malvids</taxon>
        <taxon>Malvales</taxon>
        <taxon>Malvaceae</taxon>
        <taxon>Malvoideae</taxon>
        <taxon>Hibiscus</taxon>
    </lineage>
</organism>
<keyword evidence="4" id="KW-0328">Glycosyltransferase</keyword>
<feature type="region of interest" description="Disordered" evidence="8">
    <location>
        <begin position="1"/>
        <end position="21"/>
    </location>
</feature>
<dbReference type="Pfam" id="PF01501">
    <property type="entry name" value="Glyco_transf_8"/>
    <property type="match status" value="2"/>
</dbReference>
<dbReference type="AlphaFoldDB" id="A0A6A3ALH5"/>
<evidence type="ECO:0000256" key="6">
    <source>
        <dbReference type="ARBA" id="ARBA00022968"/>
    </source>
</evidence>
<dbReference type="GO" id="GO:0016020">
    <property type="term" value="C:membrane"/>
    <property type="evidence" value="ECO:0007669"/>
    <property type="project" value="UniProtKB-SubCell"/>
</dbReference>
<dbReference type="PANTHER" id="PTHR13778">
    <property type="entry name" value="GLYCOSYLTRANSFERASE 8 DOMAIN-CONTAINING PROTEIN"/>
    <property type="match status" value="1"/>
</dbReference>
<dbReference type="InterPro" id="IPR029044">
    <property type="entry name" value="Nucleotide-diphossugar_trans"/>
</dbReference>
<sequence length="329" mass="37973">MSQLSLIPPRDHLAPPPTAAAPTPLPPHLRQQCCPCLCRHHQLQKIQISSTVLQLSKLPFHWHRRYVFCSCSHDLRCCLLTWLNGRHFIHPATHFLPSKRHLPLHCFRHHRTISRSFPSHLFQIYLYDSKEVSGHISTSIRSALDCPLNYARIYLPNLLPICLRRVVYLDSDLVLVDDITKLAVTPLGDNSALAAPKVMVIDLQRWSAEDYTRKIVEWMEVQKRMRIYELGSLPPFLLVFAGNMASVDHRWNQHGIGGDNYRGLCRGLHADPASLLHWSGKGKPWVRLDANRPCPLDALWALMIFCKQPLLWSLRYFYACYSDKSIYSF</sequence>
<name>A0A6A3ALH5_HIBSY</name>